<feature type="domain" description="Putative auto-transporter adhesin head GIN" evidence="2">
    <location>
        <begin position="40"/>
        <end position="233"/>
    </location>
</feature>
<dbReference type="EMBL" id="RXLQ01000008">
    <property type="protein sequence ID" value="RSZ58082.1"/>
    <property type="molecule type" value="Genomic_DNA"/>
</dbReference>
<protein>
    <submittedName>
        <fullName evidence="3">DUF2807 domain-containing protein</fullName>
    </submittedName>
</protein>
<evidence type="ECO:0000313" key="3">
    <source>
        <dbReference type="EMBL" id="RSZ58082.1"/>
    </source>
</evidence>
<reference evidence="3 4" key="1">
    <citation type="submission" date="2018-12" db="EMBL/GenBank/DDBJ databases">
        <authorList>
            <person name="Yang E."/>
        </authorList>
    </citation>
    <scope>NUCLEOTIDE SEQUENCE [LARGE SCALE GENOMIC DNA]</scope>
    <source>
        <strain evidence="3 4">SOD</strain>
    </source>
</reference>
<comment type="caution">
    <text evidence="3">The sequence shown here is derived from an EMBL/GenBank/DDBJ whole genome shotgun (WGS) entry which is preliminary data.</text>
</comment>
<gene>
    <name evidence="3" type="ORF">EJB06_16220</name>
</gene>
<dbReference type="OrthoDB" id="8706990at2"/>
<feature type="signal peptide" evidence="1">
    <location>
        <begin position="1"/>
        <end position="23"/>
    </location>
</feature>
<evidence type="ECO:0000256" key="1">
    <source>
        <dbReference type="SAM" id="SignalP"/>
    </source>
</evidence>
<dbReference type="Proteomes" id="UP000278085">
    <property type="component" value="Unassembled WGS sequence"/>
</dbReference>
<keyword evidence="1" id="KW-0732">Signal</keyword>
<evidence type="ECO:0000313" key="4">
    <source>
        <dbReference type="Proteomes" id="UP000278085"/>
    </source>
</evidence>
<sequence>MQFFHAGALAAALTLAAAASAGAADDHLSETRSVDANAQRVRLDGAIDLRLRQGAVPSLVISGGRRAMSAVTTEQHGDTISIGGPARGARARADLTLPALREVSSDNVGFTEVSGFAGDELDLSLEGAGSMRVNCTYRVVSASLGGVGSLDLEGVLGEGIELELRGAGYARLSGRAKWLKADLGGLGGLDAHQFQVDSVNIDLNGLGNATVMARQSARLRLDGMGSVIVYGKPANRSVRVEGLGKVSWK</sequence>
<dbReference type="InterPro" id="IPR021255">
    <property type="entry name" value="DUF2807"/>
</dbReference>
<organism evidence="3 4">
    <name type="scientific">Massilia atriviolacea</name>
    <dbReference type="NCBI Taxonomy" id="2495579"/>
    <lineage>
        <taxon>Bacteria</taxon>
        <taxon>Pseudomonadati</taxon>
        <taxon>Pseudomonadota</taxon>
        <taxon>Betaproteobacteria</taxon>
        <taxon>Burkholderiales</taxon>
        <taxon>Oxalobacteraceae</taxon>
        <taxon>Telluria group</taxon>
        <taxon>Massilia</taxon>
    </lineage>
</organism>
<feature type="chain" id="PRO_5019356096" evidence="1">
    <location>
        <begin position="24"/>
        <end position="249"/>
    </location>
</feature>
<evidence type="ECO:0000259" key="2">
    <source>
        <dbReference type="Pfam" id="PF10988"/>
    </source>
</evidence>
<proteinExistence type="predicted"/>
<name>A0A430HKQ5_9BURK</name>
<dbReference type="Pfam" id="PF10988">
    <property type="entry name" value="DUF2807"/>
    <property type="match status" value="1"/>
</dbReference>
<accession>A0A430HKQ5</accession>
<dbReference type="Gene3D" id="2.160.20.120">
    <property type="match status" value="1"/>
</dbReference>
<dbReference type="AlphaFoldDB" id="A0A430HKQ5"/>
<keyword evidence="4" id="KW-1185">Reference proteome</keyword>